<evidence type="ECO:0008006" key="4">
    <source>
        <dbReference type="Google" id="ProtNLM"/>
    </source>
</evidence>
<feature type="signal peptide" evidence="1">
    <location>
        <begin position="1"/>
        <end position="36"/>
    </location>
</feature>
<dbReference type="Gene3D" id="3.40.50.1820">
    <property type="entry name" value="alpha/beta hydrolase"/>
    <property type="match status" value="1"/>
</dbReference>
<accession>A0A7W9A1Z4</accession>
<keyword evidence="3" id="KW-1185">Reference proteome</keyword>
<evidence type="ECO:0000313" key="3">
    <source>
        <dbReference type="Proteomes" id="UP000548978"/>
    </source>
</evidence>
<comment type="caution">
    <text evidence="2">The sequence shown here is derived from an EMBL/GenBank/DDBJ whole genome shotgun (WGS) entry which is preliminary data.</text>
</comment>
<dbReference type="AlphaFoldDB" id="A0A7W9A1Z4"/>
<proteinExistence type="predicted"/>
<evidence type="ECO:0000256" key="1">
    <source>
        <dbReference type="SAM" id="SignalP"/>
    </source>
</evidence>
<dbReference type="RefSeq" id="WP_123287396.1">
    <property type="nucleotide sequence ID" value="NZ_JACIJB010000001.1"/>
</dbReference>
<keyword evidence="1" id="KW-0732">Signal</keyword>
<dbReference type="InterPro" id="IPR029058">
    <property type="entry name" value="AB_hydrolase_fold"/>
</dbReference>
<protein>
    <recommendedName>
        <fullName evidence="4">Alpha/beta hydrolase</fullName>
    </recommendedName>
</protein>
<gene>
    <name evidence="2" type="ORF">FHS65_000670</name>
</gene>
<name>A0A7W9A1Z4_9CAUL</name>
<feature type="chain" id="PRO_5031340161" description="Alpha/beta hydrolase" evidence="1">
    <location>
        <begin position="37"/>
        <end position="447"/>
    </location>
</feature>
<evidence type="ECO:0000313" key="2">
    <source>
        <dbReference type="EMBL" id="MBB5659952.1"/>
    </source>
</evidence>
<dbReference type="SUPFAM" id="SSF53474">
    <property type="entry name" value="alpha/beta-Hydrolases"/>
    <property type="match status" value="1"/>
</dbReference>
<organism evidence="2 3">
    <name type="scientific">Brevundimonas halotolerans</name>
    <dbReference type="NCBI Taxonomy" id="69670"/>
    <lineage>
        <taxon>Bacteria</taxon>
        <taxon>Pseudomonadati</taxon>
        <taxon>Pseudomonadota</taxon>
        <taxon>Alphaproteobacteria</taxon>
        <taxon>Caulobacterales</taxon>
        <taxon>Caulobacteraceae</taxon>
        <taxon>Brevundimonas</taxon>
    </lineage>
</organism>
<dbReference type="OrthoDB" id="7197847at2"/>
<reference evidence="2 3" key="1">
    <citation type="submission" date="2020-08" db="EMBL/GenBank/DDBJ databases">
        <title>Genomic Encyclopedia of Type Strains, Phase IV (KMG-IV): sequencing the most valuable type-strain genomes for metagenomic binning, comparative biology and taxonomic classification.</title>
        <authorList>
            <person name="Goeker M."/>
        </authorList>
    </citation>
    <scope>NUCLEOTIDE SEQUENCE [LARGE SCALE GENOMIC DNA]</scope>
    <source>
        <strain evidence="2 3">DSM 24448</strain>
    </source>
</reference>
<dbReference type="PROSITE" id="PS51257">
    <property type="entry name" value="PROKAR_LIPOPROTEIN"/>
    <property type="match status" value="1"/>
</dbReference>
<sequence>MSGRRSDLTPQTGRRLLSGLAALAAGLAFGCAPVSAQTGPDPIATTTAIDCPRSVGAGVTCLSLQDEAGAWLIIAKPENWNGRLVVHAHGGPRMGEPEREDSLEDLDRFSVMVRQGYAWIGSSYRRGGYGVRSAAEDVDRSRTVFWDLFGRPERTLLHGQSWGGNVAAKAAELYGLDDAGTLTYDGVLLTNGVLNGGTKAYQFRADLRAVYQYVCGNHPAPSDPQYPVWQGLPAGARMTRAELRRRIVDCTGIGLSGRDRTAQQTRRKRDILAVTGLEEDELIAHMNWATFTFQDLVQVRLGGRNPFDNSRTVYSGSSDDAALNAGVERFTADPEAVALLAHDADLTGQIVAPTVTLHALYDPTVFYGAEAAYAETVALAGRSHLLVQAATDEDQHSKLQDAGYLTVLAALERWIDTGERPDPAGFQGACLAEHPRRSCLFVTANGR</sequence>
<dbReference type="EMBL" id="JACIJB010000001">
    <property type="protein sequence ID" value="MBB5659952.1"/>
    <property type="molecule type" value="Genomic_DNA"/>
</dbReference>
<dbReference type="Proteomes" id="UP000548978">
    <property type="component" value="Unassembled WGS sequence"/>
</dbReference>